<comment type="caution">
    <text evidence="1">The sequence shown here is derived from an EMBL/GenBank/DDBJ whole genome shotgun (WGS) entry which is preliminary data.</text>
</comment>
<evidence type="ECO:0000313" key="1">
    <source>
        <dbReference type="EMBL" id="POV94364.1"/>
    </source>
</evidence>
<dbReference type="VEuPathDB" id="FungiDB:PSHT_16289"/>
<gene>
    <name evidence="1" type="ORF">PSHT_16289</name>
</gene>
<reference evidence="1 2" key="1">
    <citation type="submission" date="2017-12" db="EMBL/GenBank/DDBJ databases">
        <title>Gene loss provides genomic basis for host adaptation in cereal stripe rust fungi.</title>
        <authorList>
            <person name="Xia C."/>
        </authorList>
    </citation>
    <scope>NUCLEOTIDE SEQUENCE [LARGE SCALE GENOMIC DNA]</scope>
    <source>
        <strain evidence="1 2">93TX-2</strain>
    </source>
</reference>
<organism evidence="1 2">
    <name type="scientific">Puccinia striiformis</name>
    <dbReference type="NCBI Taxonomy" id="27350"/>
    <lineage>
        <taxon>Eukaryota</taxon>
        <taxon>Fungi</taxon>
        <taxon>Dikarya</taxon>
        <taxon>Basidiomycota</taxon>
        <taxon>Pucciniomycotina</taxon>
        <taxon>Pucciniomycetes</taxon>
        <taxon>Pucciniales</taxon>
        <taxon>Pucciniaceae</taxon>
        <taxon>Puccinia</taxon>
    </lineage>
</organism>
<sequence length="135" mass="15450">MSYKPSTEKIPVLTKKNFTEWELQVEAYLKQCDLINFITENAAAPGEPAEAKIFKSSRLKTSGILQGLLGTVYYPKFKNALTENNPYRMWEAVKDHFTSKAITNQSLVFNEFLDLSFKGNDIPTFMSISRITSRR</sequence>
<protein>
    <recommendedName>
        <fullName evidence="3">DUF4219 domain-containing protein</fullName>
    </recommendedName>
</protein>
<evidence type="ECO:0008006" key="3">
    <source>
        <dbReference type="Google" id="ProtNLM"/>
    </source>
</evidence>
<dbReference type="AlphaFoldDB" id="A0A2S4UB22"/>
<proteinExistence type="predicted"/>
<dbReference type="Proteomes" id="UP000238274">
    <property type="component" value="Unassembled WGS sequence"/>
</dbReference>
<dbReference type="EMBL" id="PKSM01000498">
    <property type="protein sequence ID" value="POV94364.1"/>
    <property type="molecule type" value="Genomic_DNA"/>
</dbReference>
<keyword evidence="2" id="KW-1185">Reference proteome</keyword>
<reference evidence="2" key="2">
    <citation type="journal article" date="2018" name="BMC Genomics">
        <title>Genomic insights into host adaptation between the wheat stripe rust pathogen (Puccinia striiformis f. sp. tritici) and the barley stripe rust pathogen (Puccinia striiformis f. sp. hordei).</title>
        <authorList>
            <person name="Xia C."/>
            <person name="Wang M."/>
            <person name="Yin C."/>
            <person name="Cornejo O.E."/>
            <person name="Hulbert S.H."/>
            <person name="Chen X."/>
        </authorList>
    </citation>
    <scope>NUCLEOTIDE SEQUENCE [LARGE SCALE GENOMIC DNA]</scope>
    <source>
        <strain evidence="2">93TX-2</strain>
    </source>
</reference>
<accession>A0A2S4UB22</accession>
<evidence type="ECO:0000313" key="2">
    <source>
        <dbReference type="Proteomes" id="UP000238274"/>
    </source>
</evidence>
<reference evidence="2" key="3">
    <citation type="journal article" date="2018" name="Mol. Plant Microbe Interact.">
        <title>Genome sequence resources for the wheat stripe rust pathogen (Puccinia striiformis f. sp. tritici) and the barley stripe rust pathogen (Puccinia striiformis f. sp. hordei).</title>
        <authorList>
            <person name="Xia C."/>
            <person name="Wang M."/>
            <person name="Yin C."/>
            <person name="Cornejo O.E."/>
            <person name="Hulbert S.H."/>
            <person name="Chen X."/>
        </authorList>
    </citation>
    <scope>NUCLEOTIDE SEQUENCE [LARGE SCALE GENOMIC DNA]</scope>
    <source>
        <strain evidence="2">93TX-2</strain>
    </source>
</reference>
<dbReference type="VEuPathDB" id="FungiDB:PSTT_11168"/>
<name>A0A2S4UB22_9BASI</name>